<evidence type="ECO:0000313" key="2">
    <source>
        <dbReference type="Proteomes" id="UP000256690"/>
    </source>
</evidence>
<dbReference type="EMBL" id="PVWQ01000014">
    <property type="protein sequence ID" value="RDW64402.1"/>
    <property type="molecule type" value="Genomic_DNA"/>
</dbReference>
<dbReference type="STRING" id="1810919.A0A3D8QRI4"/>
<dbReference type="Gene3D" id="3.40.50.150">
    <property type="entry name" value="Vaccinia Virus protein VP39"/>
    <property type="match status" value="1"/>
</dbReference>
<protein>
    <recommendedName>
        <fullName evidence="3">Methyltransferase</fullName>
    </recommendedName>
</protein>
<organism evidence="1 2">
    <name type="scientific">Aspergillus mulundensis</name>
    <dbReference type="NCBI Taxonomy" id="1810919"/>
    <lineage>
        <taxon>Eukaryota</taxon>
        <taxon>Fungi</taxon>
        <taxon>Dikarya</taxon>
        <taxon>Ascomycota</taxon>
        <taxon>Pezizomycotina</taxon>
        <taxon>Eurotiomycetes</taxon>
        <taxon>Eurotiomycetidae</taxon>
        <taxon>Eurotiales</taxon>
        <taxon>Aspergillaceae</taxon>
        <taxon>Aspergillus</taxon>
        <taxon>Aspergillus subgen. Nidulantes</taxon>
    </lineage>
</organism>
<dbReference type="AlphaFoldDB" id="A0A3D8QRI4"/>
<sequence>MADSEHVEPDSQELIEPDVGPLLTSIYGFAEPNTHSQTFDDNDSSYQSSLGDASYTTSITSSAMNYTYEVHPSAVASNAVNASRTVADITHIMKGNTSCRMTNKNKIDSTWLTHHIYRMLLQGELQRAPIKNPARVLDIGTGTGIWAIDFADEHPETEVIGNDLSPIQPSWIPPNCRFEVDDFELTWSYSQPFDFIHGRELEGSIRDHNHVFSEAFKSLKPGGWFEISSFDVNSYSDDETHLRAKCMRSVVENLHAASKKFGKDMNTTHTWRERLEKAGFVNVTEETYKLPQSPWAKDPKMKELGRYHQLNMFEAMPTYCYALFTRVLGWQRPEIEVLVAGIRAELKDMSMHLYTKVHVIYGQKPE</sequence>
<evidence type="ECO:0008006" key="3">
    <source>
        <dbReference type="Google" id="ProtNLM"/>
    </source>
</evidence>
<dbReference type="RefSeq" id="XP_026599561.1">
    <property type="nucleotide sequence ID" value="XM_026751829.1"/>
</dbReference>
<dbReference type="PANTHER" id="PTHR43591:SF31">
    <property type="entry name" value="LAEA-LIKE, PUTATIVE (AFU_ORTHOLOGUE AFUA_8G01930)-RELATED"/>
    <property type="match status" value="1"/>
</dbReference>
<dbReference type="SUPFAM" id="SSF53335">
    <property type="entry name" value="S-adenosyl-L-methionine-dependent methyltransferases"/>
    <property type="match status" value="1"/>
</dbReference>
<accession>A0A3D8QRI4</accession>
<dbReference type="GeneID" id="38120183"/>
<dbReference type="GO" id="GO:0008168">
    <property type="term" value="F:methyltransferase activity"/>
    <property type="evidence" value="ECO:0007669"/>
    <property type="project" value="TreeGrafter"/>
</dbReference>
<evidence type="ECO:0000313" key="1">
    <source>
        <dbReference type="EMBL" id="RDW64402.1"/>
    </source>
</evidence>
<dbReference type="OrthoDB" id="2013972at2759"/>
<proteinExistence type="predicted"/>
<name>A0A3D8QRI4_9EURO</name>
<reference evidence="1 2" key="1">
    <citation type="journal article" date="2018" name="IMA Fungus">
        <title>IMA Genome-F 9: Draft genome sequence of Annulohypoxylon stygium, Aspergillus mulundensis, Berkeleyomyces basicola (syn. Thielaviopsis basicola), Ceratocystis smalleyi, two Cercospora beticola strains, Coleophoma cylindrospora, Fusarium fracticaudum, Phialophora cf. hyalina, and Morchella septimelata.</title>
        <authorList>
            <person name="Wingfield B.D."/>
            <person name="Bills G.F."/>
            <person name="Dong Y."/>
            <person name="Huang W."/>
            <person name="Nel W.J."/>
            <person name="Swalarsk-Parry B.S."/>
            <person name="Vaghefi N."/>
            <person name="Wilken P.M."/>
            <person name="An Z."/>
            <person name="de Beer Z.W."/>
            <person name="De Vos L."/>
            <person name="Chen L."/>
            <person name="Duong T.A."/>
            <person name="Gao Y."/>
            <person name="Hammerbacher A."/>
            <person name="Kikkert J.R."/>
            <person name="Li Y."/>
            <person name="Li H."/>
            <person name="Li K."/>
            <person name="Li Q."/>
            <person name="Liu X."/>
            <person name="Ma X."/>
            <person name="Naidoo K."/>
            <person name="Pethybridge S.J."/>
            <person name="Sun J."/>
            <person name="Steenkamp E.T."/>
            <person name="van der Nest M.A."/>
            <person name="van Wyk S."/>
            <person name="Wingfield M.J."/>
            <person name="Xiong C."/>
            <person name="Yue Q."/>
            <person name="Zhang X."/>
        </authorList>
    </citation>
    <scope>NUCLEOTIDE SEQUENCE [LARGE SCALE GENOMIC DNA]</scope>
    <source>
        <strain evidence="1 2">DSM 5745</strain>
    </source>
</reference>
<dbReference type="PANTHER" id="PTHR43591">
    <property type="entry name" value="METHYLTRANSFERASE"/>
    <property type="match status" value="1"/>
</dbReference>
<comment type="caution">
    <text evidence="1">The sequence shown here is derived from an EMBL/GenBank/DDBJ whole genome shotgun (WGS) entry which is preliminary data.</text>
</comment>
<dbReference type="InterPro" id="IPR029063">
    <property type="entry name" value="SAM-dependent_MTases_sf"/>
</dbReference>
<dbReference type="Pfam" id="PF13489">
    <property type="entry name" value="Methyltransf_23"/>
    <property type="match status" value="1"/>
</dbReference>
<gene>
    <name evidence="1" type="ORF">DSM5745_09813</name>
</gene>
<dbReference type="CDD" id="cd02440">
    <property type="entry name" value="AdoMet_MTases"/>
    <property type="match status" value="1"/>
</dbReference>
<dbReference type="Proteomes" id="UP000256690">
    <property type="component" value="Unassembled WGS sequence"/>
</dbReference>
<keyword evidence="2" id="KW-1185">Reference proteome</keyword>